<feature type="active site" description="Proton donor" evidence="3">
    <location>
        <position position="176"/>
    </location>
</feature>
<comment type="similarity">
    <text evidence="3">Belongs to the glycosyl hydrolase 26 family.</text>
</comment>
<keyword evidence="2 3" id="KW-0326">Glycosidase</keyword>
<comment type="caution">
    <text evidence="5">The sequence shown here is derived from an EMBL/GenBank/DDBJ whole genome shotgun (WGS) entry which is preliminary data.</text>
</comment>
<keyword evidence="1 3" id="KW-0378">Hydrolase</keyword>
<dbReference type="RefSeq" id="WP_432423049.1">
    <property type="nucleotide sequence ID" value="NZ_JARXVH010000003.1"/>
</dbReference>
<dbReference type="Gene3D" id="3.20.20.80">
    <property type="entry name" value="Glycosidases"/>
    <property type="match status" value="1"/>
</dbReference>
<dbReference type="Proteomes" id="UP001160499">
    <property type="component" value="Unassembled WGS sequence"/>
</dbReference>
<dbReference type="SUPFAM" id="SSF51445">
    <property type="entry name" value="(Trans)glycosidases"/>
    <property type="match status" value="1"/>
</dbReference>
<feature type="active site" description="Nucleophile" evidence="3">
    <location>
        <position position="281"/>
    </location>
</feature>
<protein>
    <recommendedName>
        <fullName evidence="4">GH26 domain-containing protein</fullName>
    </recommendedName>
</protein>
<dbReference type="PROSITE" id="PS51764">
    <property type="entry name" value="GH26"/>
    <property type="match status" value="1"/>
</dbReference>
<accession>A0ABT6LF24</accession>
<reference evidence="5 6" key="1">
    <citation type="submission" date="2023-04" db="EMBL/GenBank/DDBJ databases">
        <title>Forest soil microbial communities from Buena Vista Peninsula, Colon Province, Panama.</title>
        <authorList>
            <person name="Bouskill N."/>
        </authorList>
    </citation>
    <scope>NUCLEOTIDE SEQUENCE [LARGE SCALE GENOMIC DNA]</scope>
    <source>
        <strain evidence="5 6">GGS1</strain>
    </source>
</reference>
<dbReference type="Pfam" id="PF02156">
    <property type="entry name" value="Glyco_hydro_26"/>
    <property type="match status" value="1"/>
</dbReference>
<keyword evidence="6" id="KW-1185">Reference proteome</keyword>
<proteinExistence type="inferred from homology"/>
<evidence type="ECO:0000256" key="2">
    <source>
        <dbReference type="ARBA" id="ARBA00023295"/>
    </source>
</evidence>
<dbReference type="EMBL" id="JARXVH010000003">
    <property type="protein sequence ID" value="MDH6214912.1"/>
    <property type="molecule type" value="Genomic_DNA"/>
</dbReference>
<evidence type="ECO:0000256" key="1">
    <source>
        <dbReference type="ARBA" id="ARBA00022801"/>
    </source>
</evidence>
<evidence type="ECO:0000313" key="6">
    <source>
        <dbReference type="Proteomes" id="UP001160499"/>
    </source>
</evidence>
<dbReference type="InterPro" id="IPR022790">
    <property type="entry name" value="GH26_dom"/>
</dbReference>
<feature type="domain" description="GH26" evidence="4">
    <location>
        <begin position="49"/>
        <end position="340"/>
    </location>
</feature>
<name>A0ABT6LF24_9ACTN</name>
<gene>
    <name evidence="5" type="ORF">M2283_002195</name>
</gene>
<evidence type="ECO:0000256" key="3">
    <source>
        <dbReference type="PROSITE-ProRule" id="PRU01100"/>
    </source>
</evidence>
<dbReference type="InterPro" id="IPR017853">
    <property type="entry name" value="GH"/>
</dbReference>
<evidence type="ECO:0000259" key="4">
    <source>
        <dbReference type="PROSITE" id="PS51764"/>
    </source>
</evidence>
<organism evidence="5 6">
    <name type="scientific">Streptomyces pseudovenezuelae</name>
    <dbReference type="NCBI Taxonomy" id="67350"/>
    <lineage>
        <taxon>Bacteria</taxon>
        <taxon>Bacillati</taxon>
        <taxon>Actinomycetota</taxon>
        <taxon>Actinomycetes</taxon>
        <taxon>Kitasatosporales</taxon>
        <taxon>Streptomycetaceae</taxon>
        <taxon>Streptomyces</taxon>
        <taxon>Streptomyces aurantiacus group</taxon>
    </lineage>
</organism>
<evidence type="ECO:0000313" key="5">
    <source>
        <dbReference type="EMBL" id="MDH6214912.1"/>
    </source>
</evidence>
<sequence>MTPDGTRGIRRLALTLGAALLALATLTGPASVPLGEGGMYASGAPAPRPTAAPFGAYLGYGPAGVRRIAGLAGWLGRTSPAPRVGREYLSGDRWTGIEGSDGQLADWGNWRRARPDRLFVLNVPMLPRNEAHLPDATVRTELRRGAQGRYDTHFRALAERLVRLGLPDAVLVVGWEMNGITYTHRCGPDPAAWRAYWRRIVQSMRSVPGQHFRFDFAPNRGRDAVPWTHCYPGDRYVDIIGMDTYDSPHGMSFPTQLREPYGLAAQVRFARTHRKPVSYPEWGLYRNGDNPVYVRGMLTWIARVRPVYQSITDYCPHGVWGCGGNPRSSGVYRRGMGWGR</sequence>